<evidence type="ECO:0000256" key="5">
    <source>
        <dbReference type="ARBA" id="ARBA00022833"/>
    </source>
</evidence>
<evidence type="ECO:0000256" key="7">
    <source>
        <dbReference type="ARBA" id="ARBA00023125"/>
    </source>
</evidence>
<keyword evidence="9" id="KW-0539">Nucleus</keyword>
<accession>A0A9P7JEI8</accession>
<keyword evidence="14" id="KW-1185">Reference proteome</keyword>
<dbReference type="InterPro" id="IPR013087">
    <property type="entry name" value="Znf_C2H2_type"/>
</dbReference>
<sequence>MSHQSVPLPSIRDIFPEISIRTQPSSQDTDLSLNSDHIRDASSSSRHRGPKPYRTGDSALEHDSAIRSLPSPPPSSTSSDSAPNRQLSYRTPQVSDTLQPPATYSFNVLRADPLTSSLEHIASSTKLRTRATASSQGKSGAGIANGSTPVFRVSMAAFVPPRQSQQRHKHRSPGPLYSSQIPRDGAFTPTSPTQHVQESRPLPSSSVLSFSVSDPPNSASTVMTNDGRRPYLKSSDHLTTMLHGEGRGKKHQCPHCGKRFNRPSSMKIHVNTHTGAKPYQCPYPGCGREFNVNSNMRRHWRNHTRLSAGHLSDMDGRGTCDQSPFPSDMLGHGQSLVSPPATDSEESEDDLSDDDSHYAMDVYEGCSKEHKEVNHPSGSGSQNNSFWSRSPSPTRKTASYSYPRPRPPSHLGPSPSHPTEYLYRPSNPAYVRSCTDSRVSTALRPAFPCDTSGRAVARQNGPVSSRS</sequence>
<dbReference type="OrthoDB" id="6077919at2759"/>
<feature type="region of interest" description="Disordered" evidence="11">
    <location>
        <begin position="308"/>
        <end position="356"/>
    </location>
</feature>
<dbReference type="GeneID" id="64629500"/>
<feature type="compositionally biased region" description="Low complexity" evidence="11">
    <location>
        <begin position="199"/>
        <end position="216"/>
    </location>
</feature>
<evidence type="ECO:0000256" key="4">
    <source>
        <dbReference type="ARBA" id="ARBA00022771"/>
    </source>
</evidence>
<dbReference type="PROSITE" id="PS00028">
    <property type="entry name" value="ZINC_FINGER_C2H2_1"/>
    <property type="match status" value="2"/>
</dbReference>
<dbReference type="FunFam" id="3.30.160.60:FF:001228">
    <property type="entry name" value="Zinc finger protein 236"/>
    <property type="match status" value="1"/>
</dbReference>
<keyword evidence="6" id="KW-0805">Transcription regulation</keyword>
<dbReference type="EMBL" id="JABBWG010000013">
    <property type="protein sequence ID" value="KAG1817629.1"/>
    <property type="molecule type" value="Genomic_DNA"/>
</dbReference>
<reference evidence="13" key="1">
    <citation type="journal article" date="2020" name="New Phytol.">
        <title>Comparative genomics reveals dynamic genome evolution in host specialist ectomycorrhizal fungi.</title>
        <authorList>
            <person name="Lofgren L.A."/>
            <person name="Nguyen N.H."/>
            <person name="Vilgalys R."/>
            <person name="Ruytinx J."/>
            <person name="Liao H.L."/>
            <person name="Branco S."/>
            <person name="Kuo A."/>
            <person name="LaButti K."/>
            <person name="Lipzen A."/>
            <person name="Andreopoulos W."/>
            <person name="Pangilinan J."/>
            <person name="Riley R."/>
            <person name="Hundley H."/>
            <person name="Na H."/>
            <person name="Barry K."/>
            <person name="Grigoriev I.V."/>
            <person name="Stajich J.E."/>
            <person name="Kennedy P.G."/>
        </authorList>
    </citation>
    <scope>NUCLEOTIDE SEQUENCE</scope>
    <source>
        <strain evidence="13">MN1</strain>
    </source>
</reference>
<organism evidence="13 14">
    <name type="scientific">Suillus subaureus</name>
    <dbReference type="NCBI Taxonomy" id="48587"/>
    <lineage>
        <taxon>Eukaryota</taxon>
        <taxon>Fungi</taxon>
        <taxon>Dikarya</taxon>
        <taxon>Basidiomycota</taxon>
        <taxon>Agaricomycotina</taxon>
        <taxon>Agaricomycetes</taxon>
        <taxon>Agaricomycetidae</taxon>
        <taxon>Boletales</taxon>
        <taxon>Suillineae</taxon>
        <taxon>Suillaceae</taxon>
        <taxon>Suillus</taxon>
    </lineage>
</organism>
<dbReference type="FunFam" id="3.30.160.60:FF:000125">
    <property type="entry name" value="Putative zinc finger protein 143"/>
    <property type="match status" value="1"/>
</dbReference>
<keyword evidence="4 10" id="KW-0863">Zinc-finger</keyword>
<protein>
    <recommendedName>
        <fullName evidence="12">C2H2-type domain-containing protein</fullName>
    </recommendedName>
</protein>
<keyword evidence="3" id="KW-0677">Repeat</keyword>
<name>A0A9P7JEI8_9AGAM</name>
<keyword evidence="2" id="KW-0479">Metal-binding</keyword>
<keyword evidence="5" id="KW-0862">Zinc</keyword>
<feature type="domain" description="C2H2-type" evidence="12">
    <location>
        <begin position="251"/>
        <end position="278"/>
    </location>
</feature>
<evidence type="ECO:0000256" key="2">
    <source>
        <dbReference type="ARBA" id="ARBA00022723"/>
    </source>
</evidence>
<feature type="region of interest" description="Disordered" evidence="11">
    <location>
        <begin position="1"/>
        <end position="100"/>
    </location>
</feature>
<dbReference type="AlphaFoldDB" id="A0A9P7JEI8"/>
<proteinExistence type="predicted"/>
<dbReference type="GO" id="GO:0000981">
    <property type="term" value="F:DNA-binding transcription factor activity, RNA polymerase II-specific"/>
    <property type="evidence" value="ECO:0007669"/>
    <property type="project" value="UniProtKB-ARBA"/>
</dbReference>
<feature type="domain" description="C2H2-type" evidence="12">
    <location>
        <begin position="279"/>
        <end position="308"/>
    </location>
</feature>
<dbReference type="Gene3D" id="3.30.160.60">
    <property type="entry name" value="Classic Zinc Finger"/>
    <property type="match status" value="2"/>
</dbReference>
<feature type="compositionally biased region" description="Polar residues" evidence="11">
    <location>
        <begin position="20"/>
        <end position="35"/>
    </location>
</feature>
<dbReference type="PANTHER" id="PTHR14196:SF12">
    <property type="entry name" value="ZINC FINGER PROTEIN 208-LIKE"/>
    <property type="match status" value="1"/>
</dbReference>
<feature type="compositionally biased region" description="Acidic residues" evidence="11">
    <location>
        <begin position="343"/>
        <end position="353"/>
    </location>
</feature>
<comment type="subcellular location">
    <subcellularLocation>
        <location evidence="1">Nucleus</location>
    </subcellularLocation>
</comment>
<dbReference type="GO" id="GO:0008270">
    <property type="term" value="F:zinc ion binding"/>
    <property type="evidence" value="ECO:0007669"/>
    <property type="project" value="UniProtKB-KW"/>
</dbReference>
<evidence type="ECO:0000256" key="9">
    <source>
        <dbReference type="ARBA" id="ARBA00023242"/>
    </source>
</evidence>
<dbReference type="SUPFAM" id="SSF57667">
    <property type="entry name" value="beta-beta-alpha zinc fingers"/>
    <property type="match status" value="1"/>
</dbReference>
<dbReference type="GO" id="GO:0000978">
    <property type="term" value="F:RNA polymerase II cis-regulatory region sequence-specific DNA binding"/>
    <property type="evidence" value="ECO:0007669"/>
    <property type="project" value="UniProtKB-ARBA"/>
</dbReference>
<evidence type="ECO:0000313" key="13">
    <source>
        <dbReference type="EMBL" id="KAG1817629.1"/>
    </source>
</evidence>
<feature type="region of interest" description="Disordered" evidence="11">
    <location>
        <begin position="159"/>
        <end position="232"/>
    </location>
</feature>
<keyword evidence="8" id="KW-0804">Transcription</keyword>
<feature type="compositionally biased region" description="Polar residues" evidence="11">
    <location>
        <begin position="84"/>
        <end position="100"/>
    </location>
</feature>
<evidence type="ECO:0000256" key="10">
    <source>
        <dbReference type="PROSITE-ProRule" id="PRU00042"/>
    </source>
</evidence>
<dbReference type="InterPro" id="IPR050717">
    <property type="entry name" value="C2H2-ZF_Transcription_Reg"/>
</dbReference>
<feature type="compositionally biased region" description="Polar residues" evidence="11">
    <location>
        <begin position="124"/>
        <end position="138"/>
    </location>
</feature>
<evidence type="ECO:0000256" key="3">
    <source>
        <dbReference type="ARBA" id="ARBA00022737"/>
    </source>
</evidence>
<dbReference type="InterPro" id="IPR036236">
    <property type="entry name" value="Znf_C2H2_sf"/>
</dbReference>
<evidence type="ECO:0000256" key="8">
    <source>
        <dbReference type="ARBA" id="ARBA00023163"/>
    </source>
</evidence>
<dbReference type="PANTHER" id="PTHR14196">
    <property type="entry name" value="ODD-SKIPPED - RELATED"/>
    <property type="match status" value="1"/>
</dbReference>
<keyword evidence="7" id="KW-0238">DNA-binding</keyword>
<evidence type="ECO:0000256" key="11">
    <source>
        <dbReference type="SAM" id="MobiDB-lite"/>
    </source>
</evidence>
<dbReference type="Pfam" id="PF00096">
    <property type="entry name" value="zf-C2H2"/>
    <property type="match status" value="2"/>
</dbReference>
<evidence type="ECO:0000313" key="14">
    <source>
        <dbReference type="Proteomes" id="UP000807769"/>
    </source>
</evidence>
<dbReference type="Proteomes" id="UP000807769">
    <property type="component" value="Unassembled WGS sequence"/>
</dbReference>
<dbReference type="RefSeq" id="XP_041193871.1">
    <property type="nucleotide sequence ID" value="XM_041335483.1"/>
</dbReference>
<feature type="region of interest" description="Disordered" evidence="11">
    <location>
        <begin position="369"/>
        <end position="427"/>
    </location>
</feature>
<evidence type="ECO:0000259" key="12">
    <source>
        <dbReference type="PROSITE" id="PS50157"/>
    </source>
</evidence>
<dbReference type="SMART" id="SM00355">
    <property type="entry name" value="ZnF_C2H2"/>
    <property type="match status" value="2"/>
</dbReference>
<dbReference type="PROSITE" id="PS50157">
    <property type="entry name" value="ZINC_FINGER_C2H2_2"/>
    <property type="match status" value="2"/>
</dbReference>
<evidence type="ECO:0000256" key="1">
    <source>
        <dbReference type="ARBA" id="ARBA00004123"/>
    </source>
</evidence>
<comment type="caution">
    <text evidence="13">The sequence shown here is derived from an EMBL/GenBank/DDBJ whole genome shotgun (WGS) entry which is preliminary data.</text>
</comment>
<feature type="compositionally biased region" description="Polar residues" evidence="11">
    <location>
        <begin position="376"/>
        <end position="398"/>
    </location>
</feature>
<evidence type="ECO:0000256" key="6">
    <source>
        <dbReference type="ARBA" id="ARBA00023015"/>
    </source>
</evidence>
<feature type="region of interest" description="Disordered" evidence="11">
    <location>
        <begin position="124"/>
        <end position="146"/>
    </location>
</feature>
<dbReference type="GO" id="GO:0005634">
    <property type="term" value="C:nucleus"/>
    <property type="evidence" value="ECO:0007669"/>
    <property type="project" value="UniProtKB-SubCell"/>
</dbReference>
<gene>
    <name evidence="13" type="ORF">BJ212DRAFT_1349839</name>
</gene>